<dbReference type="Proteomes" id="UP000779233">
    <property type="component" value="Unassembled WGS sequence"/>
</dbReference>
<dbReference type="Proteomes" id="UP000220605">
    <property type="component" value="Unassembled WGS sequence"/>
</dbReference>
<dbReference type="AlphaFoldDB" id="A0A565A3M0"/>
<feature type="region of interest" description="Disordered" evidence="1">
    <location>
        <begin position="272"/>
        <end position="295"/>
    </location>
</feature>
<dbReference type="EMBL" id="CAJZCX010000017">
    <property type="protein sequence ID" value="CAG9485483.1"/>
    <property type="molecule type" value="Genomic_DNA"/>
</dbReference>
<dbReference type="EMBL" id="FLZR02000001">
    <property type="protein sequence ID" value="VUZ99343.1"/>
    <property type="molecule type" value="Genomic_DNA"/>
</dbReference>
<dbReference type="VEuPathDB" id="PlasmoDB:PVW1_000016100"/>
<gene>
    <name evidence="3" type="ORF">PVP01_0000580</name>
    <name evidence="2" type="ORF">PVW1_000016100</name>
</gene>
<organism evidence="3">
    <name type="scientific">Plasmodium vivax</name>
    <name type="common">malaria parasite P. vivax</name>
    <dbReference type="NCBI Taxonomy" id="5855"/>
    <lineage>
        <taxon>Eukaryota</taxon>
        <taxon>Sar</taxon>
        <taxon>Alveolata</taxon>
        <taxon>Apicomplexa</taxon>
        <taxon>Aconoidasida</taxon>
        <taxon>Haemosporida</taxon>
        <taxon>Plasmodiidae</taxon>
        <taxon>Plasmodium</taxon>
        <taxon>Plasmodium (Plasmodium)</taxon>
    </lineage>
</organism>
<evidence type="ECO:0000313" key="3">
    <source>
        <dbReference type="EMBL" id="VUZ99343.1"/>
    </source>
</evidence>
<sequence>MNKEYCANIIFCAFSLCYTIFQEDEIELLKSYKIYKIFNGNRKEFFHTNKCDELNRKVSVTNNLSDFCHKLHRNLIQVSVNSNGTTGNSENCEFLNYWLYYTLLKNNLLENKNNIAESEVIKNLDELWGEADINNKCELTKYNMNIKYFKYTKELYDYSKNYENIYENKDEEDTNICRKYYCSYIHNAKKIYKFLESVCSSQNSKPYCNMFKEVTTNKNPNDLYDQFNCSEEYVEESLLNNEKIFELIQESTLNNEGHVNLRLPAPVLLDRDSRGSLPEESADNQQEEPSSNSSVKVGLSTFGMSLVPLFLIYKFTPGGNFLRRIISQKIGTNYNTGEIPSGDWFSISRAHQNDIQTNKEFNVLYQNIEKK</sequence>
<name>A0A565A3M0_PLAVI</name>
<proteinExistence type="predicted"/>
<dbReference type="VEuPathDB" id="PlasmoDB:PVP01_0000580"/>
<evidence type="ECO:0000313" key="2">
    <source>
        <dbReference type="EMBL" id="CAG9485483.1"/>
    </source>
</evidence>
<protein>
    <submittedName>
        <fullName evidence="2">(malaria parasite P. vivax) hypothetical protein</fullName>
    </submittedName>
    <submittedName>
        <fullName evidence="3">VIR protein</fullName>
    </submittedName>
</protein>
<accession>A0A565A3M0</accession>
<evidence type="ECO:0000256" key="1">
    <source>
        <dbReference type="SAM" id="MobiDB-lite"/>
    </source>
</evidence>
<dbReference type="Pfam" id="PF05795">
    <property type="entry name" value="Plasmodium_Vir"/>
    <property type="match status" value="1"/>
</dbReference>
<dbReference type="InterPro" id="IPR008780">
    <property type="entry name" value="Plasmodium_Vir"/>
</dbReference>
<reference evidence="3" key="1">
    <citation type="submission" date="2016-07" db="EMBL/GenBank/DDBJ databases">
        <authorList>
            <consortium name="Pathogen Informatics"/>
        </authorList>
    </citation>
    <scope>NUCLEOTIDE SEQUENCE</scope>
    <source>
        <strain evidence="2">PvW1</strain>
    </source>
</reference>
<dbReference type="VEuPathDB" id="PlasmoDB:PVPAM_130010000"/>